<comment type="caution">
    <text evidence="2">The sequence shown here is derived from an EMBL/GenBank/DDBJ whole genome shotgun (WGS) entry which is preliminary data.</text>
</comment>
<accession>A0A7W2JQ58</accession>
<dbReference type="EMBL" id="JACGCU010000132">
    <property type="protein sequence ID" value="MBA6063107.1"/>
    <property type="molecule type" value="Genomic_DNA"/>
</dbReference>
<dbReference type="RefSeq" id="WP_259369712.1">
    <property type="nucleotide sequence ID" value="NZ_JACGCU010000132.1"/>
</dbReference>
<dbReference type="Proteomes" id="UP000556620">
    <property type="component" value="Unassembled WGS sequence"/>
</dbReference>
<gene>
    <name evidence="2" type="ORF">H4C44_28630</name>
</gene>
<evidence type="ECO:0000313" key="3">
    <source>
        <dbReference type="Proteomes" id="UP000556620"/>
    </source>
</evidence>
<feature type="non-terminal residue" evidence="2">
    <location>
        <position position="187"/>
    </location>
</feature>
<dbReference type="AlphaFoldDB" id="A0A7W2JQ58"/>
<feature type="domain" description="Tape measure protein N-terminal" evidence="1">
    <location>
        <begin position="78"/>
        <end position="187"/>
    </location>
</feature>
<organism evidence="2 3">
    <name type="scientific">Pseudomonas juntendi</name>
    <dbReference type="NCBI Taxonomy" id="2666183"/>
    <lineage>
        <taxon>Bacteria</taxon>
        <taxon>Pseudomonadati</taxon>
        <taxon>Pseudomonadota</taxon>
        <taxon>Gammaproteobacteria</taxon>
        <taxon>Pseudomonadales</taxon>
        <taxon>Pseudomonadaceae</taxon>
        <taxon>Pseudomonas</taxon>
    </lineage>
</organism>
<protein>
    <submittedName>
        <fullName evidence="2">Phage tail tape measure protein</fullName>
    </submittedName>
</protein>
<reference evidence="2 3" key="1">
    <citation type="submission" date="2020-07" db="EMBL/GenBank/DDBJ databases">
        <title>Diversity of carbapenemase encoding genes among Pseudomonas putida group clinical isolates in a tertiary Brazilian hospital.</title>
        <authorList>
            <person name="Alberto-Lei F."/>
            <person name="Nodari C.S."/>
            <person name="Streling A.P."/>
            <person name="Paulino J.T."/>
            <person name="Bessa-Neto F.O."/>
            <person name="Cayo R."/>
            <person name="Gales A.C."/>
        </authorList>
    </citation>
    <scope>NUCLEOTIDE SEQUENCE [LARGE SCALE GENOMIC DNA]</scope>
    <source>
        <strain evidence="2 3">14535</strain>
    </source>
</reference>
<dbReference type="InterPro" id="IPR013491">
    <property type="entry name" value="Tape_meas_N"/>
</dbReference>
<evidence type="ECO:0000313" key="2">
    <source>
        <dbReference type="EMBL" id="MBA6063107.1"/>
    </source>
</evidence>
<dbReference type="Pfam" id="PF20155">
    <property type="entry name" value="TMP_3"/>
    <property type="match status" value="1"/>
</dbReference>
<proteinExistence type="predicted"/>
<name>A0A7W2JQ58_9PSED</name>
<sequence>MADQQVQGMLVQIEATTAQLRRELASADQVVARSTQAIDRNLATVDSAFDRAGAAAESAGALMRGAFAAVAGAGLIGGIIKQVDAYGQMSDRMKAAAGSAGEYQMVQEHLLRTAQETYRPMAEAQELYIRTADVMRSLGFNTQQTLDITDSFSFLLVTNAAAADKAGSALDAYSKALQTGKVEADGW</sequence>
<evidence type="ECO:0000259" key="1">
    <source>
        <dbReference type="Pfam" id="PF20155"/>
    </source>
</evidence>